<comment type="caution">
    <text evidence="8">The sequence shown here is derived from an EMBL/GenBank/DDBJ whole genome shotgun (WGS) entry which is preliminary data.</text>
</comment>
<dbReference type="PANTHER" id="PTHR30389:SF17">
    <property type="entry name" value="L(+)-TARTRATE DEHYDRATASE SUBUNIT ALPHA-RELATED"/>
    <property type="match status" value="1"/>
</dbReference>
<dbReference type="InterPro" id="IPR051208">
    <property type="entry name" value="Class-I_Fumarase/Tartrate_DH"/>
</dbReference>
<dbReference type="InterPro" id="IPR004646">
    <property type="entry name" value="Fe-S_hydro-lyase_TtdA-typ_cat"/>
</dbReference>
<dbReference type="Pfam" id="PF05681">
    <property type="entry name" value="Fumerase"/>
    <property type="match status" value="1"/>
</dbReference>
<reference evidence="8 9" key="1">
    <citation type="journal article" date="2019" name="Nat. Microbiol.">
        <title>Expanding anaerobic alkane metabolism in the domain of Archaea.</title>
        <authorList>
            <person name="Wang Y."/>
            <person name="Wegener G."/>
            <person name="Hou J."/>
            <person name="Wang F."/>
            <person name="Xiao X."/>
        </authorList>
    </citation>
    <scope>NUCLEOTIDE SEQUENCE [LARGE SCALE GENOMIC DNA]</scope>
    <source>
        <strain evidence="8">WYZ-LMO10</strain>
    </source>
</reference>
<organism evidence="8 9">
    <name type="scientific">Thermoproteota archaeon</name>
    <dbReference type="NCBI Taxonomy" id="2056631"/>
    <lineage>
        <taxon>Archaea</taxon>
        <taxon>Thermoproteota</taxon>
    </lineage>
</organism>
<dbReference type="NCBIfam" id="TIGR00722">
    <property type="entry name" value="ttdA_fumA_fumB"/>
    <property type="match status" value="1"/>
</dbReference>
<keyword evidence="5" id="KW-0411">Iron-sulfur</keyword>
<dbReference type="AlphaFoldDB" id="A0A523BFU5"/>
<dbReference type="GO" id="GO:0016829">
    <property type="term" value="F:lyase activity"/>
    <property type="evidence" value="ECO:0007669"/>
    <property type="project" value="UniProtKB-KW"/>
</dbReference>
<comment type="similarity">
    <text evidence="1">Belongs to the class-I fumarase family.</text>
</comment>
<evidence type="ECO:0000256" key="2">
    <source>
        <dbReference type="ARBA" id="ARBA00022485"/>
    </source>
</evidence>
<evidence type="ECO:0000259" key="7">
    <source>
        <dbReference type="Pfam" id="PF05681"/>
    </source>
</evidence>
<evidence type="ECO:0000256" key="5">
    <source>
        <dbReference type="ARBA" id="ARBA00023014"/>
    </source>
</evidence>
<keyword evidence="3" id="KW-0479">Metal-binding</keyword>
<evidence type="ECO:0000256" key="1">
    <source>
        <dbReference type="ARBA" id="ARBA00008876"/>
    </source>
</evidence>
<evidence type="ECO:0000313" key="8">
    <source>
        <dbReference type="EMBL" id="TDA39821.1"/>
    </source>
</evidence>
<evidence type="ECO:0000256" key="3">
    <source>
        <dbReference type="ARBA" id="ARBA00022723"/>
    </source>
</evidence>
<accession>A0A523BFU5</accession>
<feature type="domain" description="Fe-S hydro-lyase tartrate dehydratase alpha-type catalytic" evidence="7">
    <location>
        <begin position="6"/>
        <end position="269"/>
    </location>
</feature>
<sequence>MRVEDLVEAIRFLETELPPDVEGRLRGALGRESGISRMVIEAILENVRYAKEKGVPMCQDTGILEFFVRCSNGHEEIRDKIAEALRRATREVPLRANTVNPFTRENEGTNLGRCHPIVHFEGRPLNEGDIEMDIIAKGAGSENVSASFMLDPMLGVEGIKNAVVQAVQKAGAKPCPPVVVGVGVGGNLERSAHLAKKALLRPLSEKNPNRNLAELEEELVGKVNALGIGPMGLGGETTTIGVLLEWGHCHTASLPVSVNIQCWALRRISLEWQGKNFRILR</sequence>
<name>A0A523BFU5_9CREN</name>
<evidence type="ECO:0000313" key="9">
    <source>
        <dbReference type="Proteomes" id="UP000315399"/>
    </source>
</evidence>
<proteinExistence type="inferred from homology"/>
<keyword evidence="6" id="KW-0456">Lyase</keyword>
<dbReference type="NCBIfam" id="NF004885">
    <property type="entry name" value="PRK06246.1"/>
    <property type="match status" value="1"/>
</dbReference>
<protein>
    <submittedName>
        <fullName evidence="8">Fumarate hydratase</fullName>
    </submittedName>
</protein>
<keyword evidence="4" id="KW-0408">Iron</keyword>
<evidence type="ECO:0000256" key="4">
    <source>
        <dbReference type="ARBA" id="ARBA00023004"/>
    </source>
</evidence>
<dbReference type="Proteomes" id="UP000315399">
    <property type="component" value="Unassembled WGS sequence"/>
</dbReference>
<keyword evidence="2" id="KW-0004">4Fe-4S</keyword>
<dbReference type="GO" id="GO:0046872">
    <property type="term" value="F:metal ion binding"/>
    <property type="evidence" value="ECO:0007669"/>
    <property type="project" value="UniProtKB-KW"/>
</dbReference>
<dbReference type="EMBL" id="QNVH01000006">
    <property type="protein sequence ID" value="TDA39821.1"/>
    <property type="molecule type" value="Genomic_DNA"/>
</dbReference>
<gene>
    <name evidence="8" type="ORF">DSO08_01220</name>
</gene>
<dbReference type="PANTHER" id="PTHR30389">
    <property type="entry name" value="FUMARATE HYDRATASE-RELATED"/>
    <property type="match status" value="1"/>
</dbReference>
<dbReference type="GO" id="GO:0051539">
    <property type="term" value="F:4 iron, 4 sulfur cluster binding"/>
    <property type="evidence" value="ECO:0007669"/>
    <property type="project" value="UniProtKB-KW"/>
</dbReference>
<evidence type="ECO:0000256" key="6">
    <source>
        <dbReference type="ARBA" id="ARBA00023239"/>
    </source>
</evidence>